<feature type="domain" description="MobA-like NTP transferase" evidence="8">
    <location>
        <begin position="3"/>
        <end position="142"/>
    </location>
</feature>
<organism evidence="9 10">
    <name type="scientific">Saccharopolyspora cebuensis</name>
    <dbReference type="NCBI Taxonomy" id="418759"/>
    <lineage>
        <taxon>Bacteria</taxon>
        <taxon>Bacillati</taxon>
        <taxon>Actinomycetota</taxon>
        <taxon>Actinomycetes</taxon>
        <taxon>Pseudonocardiales</taxon>
        <taxon>Pseudonocardiaceae</taxon>
        <taxon>Saccharopolyspora</taxon>
    </lineage>
</organism>
<dbReference type="Pfam" id="PF12804">
    <property type="entry name" value="NTP_transf_3"/>
    <property type="match status" value="1"/>
</dbReference>
<dbReference type="Proteomes" id="UP001564626">
    <property type="component" value="Unassembled WGS sequence"/>
</dbReference>
<dbReference type="PANTHER" id="PTHR19136">
    <property type="entry name" value="MOLYBDENUM COFACTOR GUANYLYLTRANSFERASE"/>
    <property type="match status" value="1"/>
</dbReference>
<keyword evidence="9" id="KW-0548">Nucleotidyltransferase</keyword>
<keyword evidence="3" id="KW-0479">Metal-binding</keyword>
<protein>
    <submittedName>
        <fullName evidence="9">Molybdenum cofactor guanylyltransferase</fullName>
    </submittedName>
</protein>
<dbReference type="CDD" id="cd02503">
    <property type="entry name" value="MobA"/>
    <property type="match status" value="1"/>
</dbReference>
<proteinExistence type="predicted"/>
<dbReference type="InterPro" id="IPR013482">
    <property type="entry name" value="Molybde_CF_guanTrfase"/>
</dbReference>
<name>A0ABV4CD21_9PSEU</name>
<keyword evidence="4" id="KW-0547">Nucleotide-binding</keyword>
<accession>A0ABV4CD21</accession>
<dbReference type="EMBL" id="JBGEHV010000007">
    <property type="protein sequence ID" value="MEY8038987.1"/>
    <property type="molecule type" value="Genomic_DNA"/>
</dbReference>
<dbReference type="GO" id="GO:0016779">
    <property type="term" value="F:nucleotidyltransferase activity"/>
    <property type="evidence" value="ECO:0007669"/>
    <property type="project" value="UniProtKB-KW"/>
</dbReference>
<evidence type="ECO:0000259" key="8">
    <source>
        <dbReference type="Pfam" id="PF12804"/>
    </source>
</evidence>
<keyword evidence="7" id="KW-0501">Molybdenum cofactor biosynthesis</keyword>
<dbReference type="Gene3D" id="3.90.550.10">
    <property type="entry name" value="Spore Coat Polysaccharide Biosynthesis Protein SpsA, Chain A"/>
    <property type="match status" value="1"/>
</dbReference>
<evidence type="ECO:0000256" key="1">
    <source>
        <dbReference type="ARBA" id="ARBA00022490"/>
    </source>
</evidence>
<gene>
    <name evidence="9" type="ORF">AB8O55_06230</name>
</gene>
<evidence type="ECO:0000256" key="5">
    <source>
        <dbReference type="ARBA" id="ARBA00022842"/>
    </source>
</evidence>
<sequence>MAAVVLAGGRARRLGGVDKVLLPVGATTLLERALGAVAGSAPIVVVGPRRATGAPVLWTREEPPGGGPLAGLAAGLRRVPGTAEFVAVLAADHPHVTAATVDRLRRSVGERSGAVLVDPGDRPQWLVGVWRTAALRAAMPADPAGGSLRSAVAGLAPVLVPDVAGESADVDTPDDLRRARDR</sequence>
<evidence type="ECO:0000256" key="4">
    <source>
        <dbReference type="ARBA" id="ARBA00022741"/>
    </source>
</evidence>
<evidence type="ECO:0000313" key="9">
    <source>
        <dbReference type="EMBL" id="MEY8038987.1"/>
    </source>
</evidence>
<keyword evidence="1" id="KW-0963">Cytoplasm</keyword>
<reference evidence="9 10" key="1">
    <citation type="submission" date="2024-08" db="EMBL/GenBank/DDBJ databases">
        <title>Genome mining of Saccharopolyspora cebuensis PGLac3 from Nigerian medicinal plant.</title>
        <authorList>
            <person name="Ezeobiora C.E."/>
            <person name="Igbokwe N.H."/>
            <person name="Amin D.H."/>
            <person name="Mendie U.E."/>
        </authorList>
    </citation>
    <scope>NUCLEOTIDE SEQUENCE [LARGE SCALE GENOMIC DNA]</scope>
    <source>
        <strain evidence="9 10">PGLac3</strain>
    </source>
</reference>
<evidence type="ECO:0000256" key="7">
    <source>
        <dbReference type="ARBA" id="ARBA00023150"/>
    </source>
</evidence>
<dbReference type="InterPro" id="IPR029044">
    <property type="entry name" value="Nucleotide-diphossugar_trans"/>
</dbReference>
<keyword evidence="10" id="KW-1185">Reference proteome</keyword>
<keyword evidence="6" id="KW-0342">GTP-binding</keyword>
<keyword evidence="2" id="KW-0808">Transferase</keyword>
<evidence type="ECO:0000256" key="3">
    <source>
        <dbReference type="ARBA" id="ARBA00022723"/>
    </source>
</evidence>
<dbReference type="InterPro" id="IPR025877">
    <property type="entry name" value="MobA-like_NTP_Trfase"/>
</dbReference>
<keyword evidence="5" id="KW-0460">Magnesium</keyword>
<evidence type="ECO:0000256" key="2">
    <source>
        <dbReference type="ARBA" id="ARBA00022679"/>
    </source>
</evidence>
<evidence type="ECO:0000313" key="10">
    <source>
        <dbReference type="Proteomes" id="UP001564626"/>
    </source>
</evidence>
<dbReference type="PANTHER" id="PTHR19136:SF81">
    <property type="entry name" value="MOLYBDENUM COFACTOR GUANYLYLTRANSFERASE"/>
    <property type="match status" value="1"/>
</dbReference>
<evidence type="ECO:0000256" key="6">
    <source>
        <dbReference type="ARBA" id="ARBA00023134"/>
    </source>
</evidence>
<comment type="caution">
    <text evidence="9">The sequence shown here is derived from an EMBL/GenBank/DDBJ whole genome shotgun (WGS) entry which is preliminary data.</text>
</comment>
<dbReference type="SUPFAM" id="SSF53448">
    <property type="entry name" value="Nucleotide-diphospho-sugar transferases"/>
    <property type="match status" value="1"/>
</dbReference>